<accession>A0A1R3KS82</accession>
<proteinExistence type="predicted"/>
<dbReference type="EMBL" id="AWUE01012130">
    <property type="protein sequence ID" value="OMP09888.1"/>
    <property type="molecule type" value="Genomic_DNA"/>
</dbReference>
<gene>
    <name evidence="2" type="ORF">COLO4_05039</name>
</gene>
<comment type="caution">
    <text evidence="2">The sequence shown here is derived from an EMBL/GenBank/DDBJ whole genome shotgun (WGS) entry which is preliminary data.</text>
</comment>
<name>A0A1R3KS82_9ROSI</name>
<protein>
    <submittedName>
        <fullName evidence="2">Uncharacterized protein</fullName>
    </submittedName>
</protein>
<evidence type="ECO:0000256" key="1">
    <source>
        <dbReference type="SAM" id="MobiDB-lite"/>
    </source>
</evidence>
<dbReference type="Proteomes" id="UP000187203">
    <property type="component" value="Unassembled WGS sequence"/>
</dbReference>
<organism evidence="2 3">
    <name type="scientific">Corchorus olitorius</name>
    <dbReference type="NCBI Taxonomy" id="93759"/>
    <lineage>
        <taxon>Eukaryota</taxon>
        <taxon>Viridiplantae</taxon>
        <taxon>Streptophyta</taxon>
        <taxon>Embryophyta</taxon>
        <taxon>Tracheophyta</taxon>
        <taxon>Spermatophyta</taxon>
        <taxon>Magnoliopsida</taxon>
        <taxon>eudicotyledons</taxon>
        <taxon>Gunneridae</taxon>
        <taxon>Pentapetalae</taxon>
        <taxon>rosids</taxon>
        <taxon>malvids</taxon>
        <taxon>Malvales</taxon>
        <taxon>Malvaceae</taxon>
        <taxon>Grewioideae</taxon>
        <taxon>Apeibeae</taxon>
        <taxon>Corchorus</taxon>
    </lineage>
</organism>
<keyword evidence="3" id="KW-1185">Reference proteome</keyword>
<evidence type="ECO:0000313" key="3">
    <source>
        <dbReference type="Proteomes" id="UP000187203"/>
    </source>
</evidence>
<reference evidence="3" key="1">
    <citation type="submission" date="2013-09" db="EMBL/GenBank/DDBJ databases">
        <title>Corchorus olitorius genome sequencing.</title>
        <authorList>
            <person name="Alam M."/>
            <person name="Haque M.S."/>
            <person name="Islam M.S."/>
            <person name="Emdad E.M."/>
            <person name="Islam M.M."/>
            <person name="Ahmed B."/>
            <person name="Halim A."/>
            <person name="Hossen Q.M.M."/>
            <person name="Hossain M.Z."/>
            <person name="Ahmed R."/>
            <person name="Khan M.M."/>
            <person name="Islam R."/>
            <person name="Rashid M.M."/>
            <person name="Khan S.A."/>
            <person name="Rahman M.S."/>
            <person name="Alam M."/>
            <person name="Yahiya A.S."/>
            <person name="Khan M.S."/>
            <person name="Azam M.S."/>
            <person name="Haque T."/>
            <person name="Lashkar M.Z.H."/>
            <person name="Akhand A.I."/>
            <person name="Morshed G."/>
            <person name="Roy S."/>
            <person name="Uddin K.S."/>
            <person name="Rabeya T."/>
            <person name="Hossain A.S."/>
            <person name="Chowdhury A."/>
            <person name="Snigdha A.R."/>
            <person name="Mortoza M.S."/>
            <person name="Matin S.A."/>
            <person name="Hoque S.M.E."/>
            <person name="Islam M.K."/>
            <person name="Roy D.K."/>
            <person name="Haider R."/>
            <person name="Moosa M.M."/>
            <person name="Elias S.M."/>
            <person name="Hasan A.M."/>
            <person name="Jahan S."/>
            <person name="Shafiuddin M."/>
            <person name="Mahmood N."/>
            <person name="Shommy N.S."/>
        </authorList>
    </citation>
    <scope>NUCLEOTIDE SEQUENCE [LARGE SCALE GENOMIC DNA]</scope>
    <source>
        <strain evidence="3">cv. O-4</strain>
    </source>
</reference>
<sequence>MLRLDPCPHPHINLAETIIEEIHLAARFSKPFVFPCLITEVLHQSDVDLLDERLEPMPTTSGDDMMGEFGFIKGNGNWENDHRAVYQSTPLVQVPAPPRRAAKKRSAASSSTQDDPDLTAHLDSIEGTQTQLLAGQTELLAGQAELRGYFLHIMQHIGLQPPPP</sequence>
<evidence type="ECO:0000313" key="2">
    <source>
        <dbReference type="EMBL" id="OMP09888.1"/>
    </source>
</evidence>
<dbReference type="AlphaFoldDB" id="A0A1R3KS82"/>
<feature type="region of interest" description="Disordered" evidence="1">
    <location>
        <begin position="95"/>
        <end position="120"/>
    </location>
</feature>